<proteinExistence type="predicted"/>
<dbReference type="PANTHER" id="PTHR43606">
    <property type="entry name" value="PHOSPHATASE, PUTATIVE (AFU_ORTHOLOGUE AFUA_6G08710)-RELATED"/>
    <property type="match status" value="1"/>
</dbReference>
<feature type="domain" description="Phospholipase D N-terminal" evidence="2">
    <location>
        <begin position="51"/>
        <end position="155"/>
    </location>
</feature>
<dbReference type="CDD" id="cd07389">
    <property type="entry name" value="MPP_PhoD"/>
    <property type="match status" value="1"/>
</dbReference>
<name>A0ABW1SA34_9PROT</name>
<reference evidence="4" key="1">
    <citation type="journal article" date="2019" name="Int. J. Syst. Evol. Microbiol.">
        <title>The Global Catalogue of Microorganisms (GCM) 10K type strain sequencing project: providing services to taxonomists for standard genome sequencing and annotation.</title>
        <authorList>
            <consortium name="The Broad Institute Genomics Platform"/>
            <consortium name="The Broad Institute Genome Sequencing Center for Infectious Disease"/>
            <person name="Wu L."/>
            <person name="Ma J."/>
        </authorList>
    </citation>
    <scope>NUCLEOTIDE SEQUENCE [LARGE SCALE GENOMIC DNA]</scope>
    <source>
        <strain evidence="4">CGMCC-1.15741</strain>
    </source>
</reference>
<accession>A0ABW1SA34</accession>
<dbReference type="InterPro" id="IPR029052">
    <property type="entry name" value="Metallo-depent_PP-like"/>
</dbReference>
<dbReference type="Gene3D" id="3.60.21.70">
    <property type="entry name" value="PhoD-like phosphatase"/>
    <property type="match status" value="1"/>
</dbReference>
<dbReference type="RefSeq" id="WP_377378641.1">
    <property type="nucleotide sequence ID" value="NZ_JBHSSW010000012.1"/>
</dbReference>
<feature type="domain" description="PhoD-like phosphatase metallophosphatase" evidence="1">
    <location>
        <begin position="166"/>
        <end position="549"/>
    </location>
</feature>
<dbReference type="PANTHER" id="PTHR43606:SF2">
    <property type="entry name" value="ALKALINE PHOSPHATASE FAMILY PROTEIN (AFU_ORTHOLOGUE AFUA_5G03860)"/>
    <property type="match status" value="1"/>
</dbReference>
<keyword evidence="4" id="KW-1185">Reference proteome</keyword>
<dbReference type="InterPro" id="IPR018946">
    <property type="entry name" value="PhoD-like_MPP"/>
</dbReference>
<dbReference type="Pfam" id="PF16655">
    <property type="entry name" value="PhoD_N"/>
    <property type="match status" value="1"/>
</dbReference>
<dbReference type="Proteomes" id="UP001596303">
    <property type="component" value="Unassembled WGS sequence"/>
</dbReference>
<evidence type="ECO:0000313" key="4">
    <source>
        <dbReference type="Proteomes" id="UP001596303"/>
    </source>
</evidence>
<sequence length="583" mass="63290">MDISRRRAFGLFAGAAGGVGLASCATTDAALGADAGIASLASTDVAVSFDHGVASGDALQDRVILWSRVTPASHVTAPIPVRLIVATDKSALEASELSGDAVTIIDLETSQSRDYTIKVDLGEEAPLTPDTSYYFQFGVQTPDGLVSSPIGQTRTLPKTGGDKLVMAVVSCSNYPFGYFNAYRAIAERDDVDAVMHLGDYIYEYGIDGYGGENAERLGRRVDPVTEIVSLEDYRLRHALYKKDPDLQAAHQNVPWYCTWDDHESTNNSYRTGAENHNPDNGEGDWTARKQRAVQAYLEWMPVRDPKPGRAQEAIYRSAQFGDLASMFMLESRLLGRSDEISWTTELSGVEPANIPAKVAETSQKVADPSRTMLGKVQEDWLAKKLKASVEANTTWQVLVNQVIMASVRLPDFSKTLKPEQLSALPAGYAQMLIPFSAMGLPFNLDAWDGFPAARERLFAASEAAGARLVTITGDTHTAWANEMHDASGKSTGVEFGCTSITSPGMGKYLPIEGLGEMFAEANEDVVWHDPFGNGFTLLTLTKDKAKADFYKVSTIEAKEYTTELVASFEATPEDKGVSKLKAV</sequence>
<dbReference type="PROSITE" id="PS51257">
    <property type="entry name" value="PROKAR_LIPOPROTEIN"/>
    <property type="match status" value="1"/>
</dbReference>
<evidence type="ECO:0000313" key="3">
    <source>
        <dbReference type="EMBL" id="MFC6198435.1"/>
    </source>
</evidence>
<dbReference type="SUPFAM" id="SSF56300">
    <property type="entry name" value="Metallo-dependent phosphatases"/>
    <property type="match status" value="1"/>
</dbReference>
<dbReference type="EMBL" id="JBHSSW010000012">
    <property type="protein sequence ID" value="MFC6198435.1"/>
    <property type="molecule type" value="Genomic_DNA"/>
</dbReference>
<dbReference type="PROSITE" id="PS51318">
    <property type="entry name" value="TAT"/>
    <property type="match status" value="1"/>
</dbReference>
<dbReference type="Pfam" id="PF09423">
    <property type="entry name" value="PhoD"/>
    <property type="match status" value="1"/>
</dbReference>
<dbReference type="InterPro" id="IPR038607">
    <property type="entry name" value="PhoD-like_sf"/>
</dbReference>
<gene>
    <name evidence="3" type="ORF">ACFQDM_10105</name>
</gene>
<evidence type="ECO:0000259" key="2">
    <source>
        <dbReference type="Pfam" id="PF16655"/>
    </source>
</evidence>
<evidence type="ECO:0000259" key="1">
    <source>
        <dbReference type="Pfam" id="PF09423"/>
    </source>
</evidence>
<comment type="caution">
    <text evidence="3">The sequence shown here is derived from an EMBL/GenBank/DDBJ whole genome shotgun (WGS) entry which is preliminary data.</text>
</comment>
<dbReference type="InterPro" id="IPR032093">
    <property type="entry name" value="PhoD_N"/>
</dbReference>
<dbReference type="Gene3D" id="2.60.40.380">
    <property type="entry name" value="Purple acid phosphatase-like, N-terminal"/>
    <property type="match status" value="1"/>
</dbReference>
<dbReference type="InterPro" id="IPR052900">
    <property type="entry name" value="Phospholipid_Metab_Enz"/>
</dbReference>
<organism evidence="3 4">
    <name type="scientific">Ponticaulis profundi</name>
    <dbReference type="NCBI Taxonomy" id="2665222"/>
    <lineage>
        <taxon>Bacteria</taxon>
        <taxon>Pseudomonadati</taxon>
        <taxon>Pseudomonadota</taxon>
        <taxon>Alphaproteobacteria</taxon>
        <taxon>Hyphomonadales</taxon>
        <taxon>Hyphomonadaceae</taxon>
        <taxon>Ponticaulis</taxon>
    </lineage>
</organism>
<dbReference type="InterPro" id="IPR006311">
    <property type="entry name" value="TAT_signal"/>
</dbReference>
<protein>
    <submittedName>
        <fullName evidence="3">Alkaline phosphatase D family protein</fullName>
    </submittedName>
</protein>